<dbReference type="InterPro" id="IPR043128">
    <property type="entry name" value="Rev_trsase/Diguanyl_cyclase"/>
</dbReference>
<dbReference type="Proteomes" id="UP000830375">
    <property type="component" value="Unassembled WGS sequence"/>
</dbReference>
<proteinExistence type="predicted"/>
<dbReference type="PANTHER" id="PTHR37984:SF8">
    <property type="entry name" value="CCHC-TYPE DOMAIN-CONTAINING PROTEIN"/>
    <property type="match status" value="1"/>
</dbReference>
<reference evidence="1 2" key="1">
    <citation type="submission" date="2022-01" db="EMBL/GenBank/DDBJ databases">
        <title>A high-quality chromosome-level genome assembly of rohu carp, Labeo rohita.</title>
        <authorList>
            <person name="Arick M.A. II"/>
            <person name="Hsu C.-Y."/>
            <person name="Magbanua Z."/>
            <person name="Pechanova O."/>
            <person name="Grover C."/>
            <person name="Miller E."/>
            <person name="Thrash A."/>
            <person name="Ezzel L."/>
            <person name="Alam S."/>
            <person name="Benzie J."/>
            <person name="Hamilton M."/>
            <person name="Karsi A."/>
            <person name="Lawrence M.L."/>
            <person name="Peterson D.G."/>
        </authorList>
    </citation>
    <scope>NUCLEOTIDE SEQUENCE [LARGE SCALE GENOMIC DNA]</scope>
    <source>
        <strain evidence="2">BAU-BD-2019</strain>
        <tissue evidence="1">Blood</tissue>
    </source>
</reference>
<sequence length="254" mass="29030">MNQFSDENIDKYVTDLRMLASMCNFGQIKDCLIRDRIVCGITSSVLRERLLIEQDLTLKKCVQICRATELSREKKTRKIEGRVAEEVLAVKHAVLKDDGSRAVQAMNLVKVQYEIMAVDSIVTEETRCFREALEGLQGIYVIADDILITGEGETLEKANQDHDDKLRALLNRCREKNIKLNAEKFQLRRSEVSYIGHLLTADGLRVDPEKRYDIEVTYIPGKDMLLADTLSRSYLPEHASEDSVEMEIESINMD</sequence>
<gene>
    <name evidence="1" type="ORF">H4Q32_027110</name>
</gene>
<dbReference type="PANTHER" id="PTHR37984">
    <property type="entry name" value="PROTEIN CBG26694"/>
    <property type="match status" value="1"/>
</dbReference>
<dbReference type="InterPro" id="IPR043502">
    <property type="entry name" value="DNA/RNA_pol_sf"/>
</dbReference>
<organism evidence="1 2">
    <name type="scientific">Labeo rohita</name>
    <name type="common">Indian major carp</name>
    <name type="synonym">Cyprinus rohita</name>
    <dbReference type="NCBI Taxonomy" id="84645"/>
    <lineage>
        <taxon>Eukaryota</taxon>
        <taxon>Metazoa</taxon>
        <taxon>Chordata</taxon>
        <taxon>Craniata</taxon>
        <taxon>Vertebrata</taxon>
        <taxon>Euteleostomi</taxon>
        <taxon>Actinopterygii</taxon>
        <taxon>Neopterygii</taxon>
        <taxon>Teleostei</taxon>
        <taxon>Ostariophysi</taxon>
        <taxon>Cypriniformes</taxon>
        <taxon>Cyprinidae</taxon>
        <taxon>Labeoninae</taxon>
        <taxon>Labeonini</taxon>
        <taxon>Labeo</taxon>
    </lineage>
</organism>
<dbReference type="InterPro" id="IPR050951">
    <property type="entry name" value="Retrovirus_Pol_polyprotein"/>
</dbReference>
<comment type="caution">
    <text evidence="1">The sequence shown here is derived from an EMBL/GenBank/DDBJ whole genome shotgun (WGS) entry which is preliminary data.</text>
</comment>
<name>A0ABQ8L751_LABRO</name>
<dbReference type="EMBL" id="JACTAM010001148">
    <property type="protein sequence ID" value="KAI2646569.1"/>
    <property type="molecule type" value="Genomic_DNA"/>
</dbReference>
<keyword evidence="2" id="KW-1185">Reference proteome</keyword>
<accession>A0ABQ8L751</accession>
<dbReference type="Gene3D" id="3.30.70.270">
    <property type="match status" value="1"/>
</dbReference>
<protein>
    <submittedName>
        <fullName evidence="1">Retrovirus-related Pol polyprotein from transposon opus</fullName>
    </submittedName>
</protein>
<evidence type="ECO:0000313" key="1">
    <source>
        <dbReference type="EMBL" id="KAI2646569.1"/>
    </source>
</evidence>
<evidence type="ECO:0000313" key="2">
    <source>
        <dbReference type="Proteomes" id="UP000830375"/>
    </source>
</evidence>
<dbReference type="SUPFAM" id="SSF56672">
    <property type="entry name" value="DNA/RNA polymerases"/>
    <property type="match status" value="1"/>
</dbReference>